<organism evidence="8">
    <name type="scientific">hydrothermal vent metagenome</name>
    <dbReference type="NCBI Taxonomy" id="652676"/>
    <lineage>
        <taxon>unclassified sequences</taxon>
        <taxon>metagenomes</taxon>
        <taxon>ecological metagenomes</taxon>
    </lineage>
</organism>
<name>A0A3B0ZEI8_9ZZZZ</name>
<dbReference type="AlphaFoldDB" id="A0A3B0ZEI8"/>
<dbReference type="GO" id="GO:0005886">
    <property type="term" value="C:plasma membrane"/>
    <property type="evidence" value="ECO:0007669"/>
    <property type="project" value="UniProtKB-SubCell"/>
</dbReference>
<gene>
    <name evidence="8" type="ORF">MNBD_GAMMA23-161</name>
</gene>
<accession>A0A3B0ZEI8</accession>
<evidence type="ECO:0000256" key="1">
    <source>
        <dbReference type="ARBA" id="ARBA00004401"/>
    </source>
</evidence>
<evidence type="ECO:0000256" key="5">
    <source>
        <dbReference type="ARBA" id="ARBA00022989"/>
    </source>
</evidence>
<keyword evidence="3 8" id="KW-0132">Cell division</keyword>
<dbReference type="NCBIfam" id="TIGR02209">
    <property type="entry name" value="ftsL_broad"/>
    <property type="match status" value="1"/>
</dbReference>
<dbReference type="PANTHER" id="PTHR37479:SF1">
    <property type="entry name" value="CELL DIVISION PROTEIN FTSL"/>
    <property type="match status" value="1"/>
</dbReference>
<keyword evidence="6" id="KW-0472">Membrane</keyword>
<dbReference type="InterPro" id="IPR011922">
    <property type="entry name" value="Cell_div_FtsL"/>
</dbReference>
<dbReference type="GO" id="GO:0032153">
    <property type="term" value="C:cell division site"/>
    <property type="evidence" value="ECO:0007669"/>
    <property type="project" value="TreeGrafter"/>
</dbReference>
<evidence type="ECO:0000256" key="3">
    <source>
        <dbReference type="ARBA" id="ARBA00022618"/>
    </source>
</evidence>
<keyword evidence="2" id="KW-1003">Cell membrane</keyword>
<proteinExistence type="inferred from homology"/>
<evidence type="ECO:0000313" key="8">
    <source>
        <dbReference type="EMBL" id="VAW91848.1"/>
    </source>
</evidence>
<evidence type="ECO:0000256" key="7">
    <source>
        <dbReference type="ARBA" id="ARBA00023306"/>
    </source>
</evidence>
<comment type="subcellular location">
    <subcellularLocation>
        <location evidence="1">Cell membrane</location>
        <topology evidence="1">Single-pass type II membrane protein</topology>
    </subcellularLocation>
</comment>
<dbReference type="GO" id="GO:0043093">
    <property type="term" value="P:FtsZ-dependent cytokinesis"/>
    <property type="evidence" value="ECO:0007669"/>
    <property type="project" value="TreeGrafter"/>
</dbReference>
<dbReference type="EMBL" id="UOFT01000016">
    <property type="protein sequence ID" value="VAW91848.1"/>
    <property type="molecule type" value="Genomic_DNA"/>
</dbReference>
<evidence type="ECO:0000256" key="4">
    <source>
        <dbReference type="ARBA" id="ARBA00022692"/>
    </source>
</evidence>
<keyword evidence="7" id="KW-0131">Cell cycle</keyword>
<evidence type="ECO:0000256" key="6">
    <source>
        <dbReference type="ARBA" id="ARBA00023136"/>
    </source>
</evidence>
<dbReference type="PANTHER" id="PTHR37479">
    <property type="entry name" value="CELL DIVISION PROTEIN FTSL"/>
    <property type="match status" value="1"/>
</dbReference>
<keyword evidence="5" id="KW-1133">Transmembrane helix</keyword>
<dbReference type="Pfam" id="PF04999">
    <property type="entry name" value="FtsL"/>
    <property type="match status" value="1"/>
</dbReference>
<dbReference type="HAMAP" id="MF_00910">
    <property type="entry name" value="FtsL"/>
    <property type="match status" value="1"/>
</dbReference>
<keyword evidence="4" id="KW-0812">Transmembrane</keyword>
<evidence type="ECO:0000256" key="2">
    <source>
        <dbReference type="ARBA" id="ARBA00022475"/>
    </source>
</evidence>
<sequence>MITILTRFLDNKLKLISLVLVIAALTSAMSVVYSKHRNRLLFVELESLNKERDRMNIEWGQLQLEQSTWATDSRIEKIATEKLHMRNVTYENTVIIKL</sequence>
<protein>
    <submittedName>
        <fullName evidence="8">Cell division protein FtsL</fullName>
    </submittedName>
</protein>
<reference evidence="8" key="1">
    <citation type="submission" date="2018-06" db="EMBL/GenBank/DDBJ databases">
        <authorList>
            <person name="Zhirakovskaya E."/>
        </authorList>
    </citation>
    <scope>NUCLEOTIDE SEQUENCE</scope>
</reference>